<evidence type="ECO:0000313" key="2">
    <source>
        <dbReference type="Proteomes" id="UP000268857"/>
    </source>
</evidence>
<dbReference type="EMBL" id="RSCJ01000002">
    <property type="protein sequence ID" value="RUR85853.1"/>
    <property type="molecule type" value="Genomic_DNA"/>
</dbReference>
<keyword evidence="2" id="KW-1185">Reference proteome</keyword>
<proteinExistence type="predicted"/>
<protein>
    <submittedName>
        <fullName evidence="1">Uncharacterized protein</fullName>
    </submittedName>
</protein>
<dbReference type="AlphaFoldDB" id="A0A433NPX8"/>
<evidence type="ECO:0000313" key="1">
    <source>
        <dbReference type="EMBL" id="RUR85853.1"/>
    </source>
</evidence>
<accession>A0A433NPX8</accession>
<comment type="caution">
    <text evidence="1">The sequence shown here is derived from an EMBL/GenBank/DDBJ whole genome shotgun (WGS) entry which is preliminary data.</text>
</comment>
<organism evidence="1 2">
    <name type="scientific">Chlorogloeopsis fritschii PCC 6912</name>
    <dbReference type="NCBI Taxonomy" id="211165"/>
    <lineage>
        <taxon>Bacteria</taxon>
        <taxon>Bacillati</taxon>
        <taxon>Cyanobacteriota</taxon>
        <taxon>Cyanophyceae</taxon>
        <taxon>Nostocales</taxon>
        <taxon>Chlorogloeopsidaceae</taxon>
        <taxon>Chlorogloeopsis</taxon>
    </lineage>
</organism>
<gene>
    <name evidence="1" type="ORF">PCC6912_06780</name>
</gene>
<reference evidence="1 2" key="1">
    <citation type="journal article" date="2019" name="Genome Biol. Evol.">
        <title>Day and night: Metabolic profiles and evolutionary relationships of six axenic non-marine cyanobacteria.</title>
        <authorList>
            <person name="Will S.E."/>
            <person name="Henke P."/>
            <person name="Boedeker C."/>
            <person name="Huang S."/>
            <person name="Brinkmann H."/>
            <person name="Rohde M."/>
            <person name="Jarek M."/>
            <person name="Friedl T."/>
            <person name="Seufert S."/>
            <person name="Schumacher M."/>
            <person name="Overmann J."/>
            <person name="Neumann-Schaal M."/>
            <person name="Petersen J."/>
        </authorList>
    </citation>
    <scope>NUCLEOTIDE SEQUENCE [LARGE SCALE GENOMIC DNA]</scope>
    <source>
        <strain evidence="1 2">PCC 6912</strain>
    </source>
</reference>
<sequence>MQVKADLAKLLCRDLRLIQCLPRQRLQLNQDCQAKLRSLVLMPDDFPWEQKLTLPYSFGVQPG</sequence>
<name>A0A433NPX8_CHLFR</name>
<dbReference type="Proteomes" id="UP000268857">
    <property type="component" value="Unassembled WGS sequence"/>
</dbReference>